<gene>
    <name evidence="2" type="ORF">H5410_004496</name>
</gene>
<comment type="caution">
    <text evidence="2">The sequence shown here is derived from an EMBL/GenBank/DDBJ whole genome shotgun (WGS) entry which is preliminary data.</text>
</comment>
<evidence type="ECO:0000313" key="3">
    <source>
        <dbReference type="Proteomes" id="UP000824120"/>
    </source>
</evidence>
<reference evidence="2 3" key="1">
    <citation type="submission" date="2020-09" db="EMBL/GenBank/DDBJ databases">
        <title>De no assembly of potato wild relative species, Solanum commersonii.</title>
        <authorList>
            <person name="Cho K."/>
        </authorList>
    </citation>
    <scope>NUCLEOTIDE SEQUENCE [LARGE SCALE GENOMIC DNA]</scope>
    <source>
        <strain evidence="2">LZ3.2</strain>
        <tissue evidence="2">Leaf</tissue>
    </source>
</reference>
<protein>
    <recommendedName>
        <fullName evidence="4">Myb-like domain-containing protein</fullName>
    </recommendedName>
</protein>
<evidence type="ECO:0008006" key="4">
    <source>
        <dbReference type="Google" id="ProtNLM"/>
    </source>
</evidence>
<feature type="compositionally biased region" description="Basic and acidic residues" evidence="1">
    <location>
        <begin position="158"/>
        <end position="167"/>
    </location>
</feature>
<dbReference type="PANTHER" id="PTHR47211">
    <property type="entry name" value="TRIHELIX TRANSCRIPTION FACTOR ASR3"/>
    <property type="match status" value="1"/>
</dbReference>
<feature type="compositionally biased region" description="Polar residues" evidence="1">
    <location>
        <begin position="140"/>
        <end position="157"/>
    </location>
</feature>
<sequence>MELGSTQVEAKWDSISSYCKRQWVNHGPIQCQKRWSNLAGDFKKIKEWESQIKEEKESLWMMRNDFKREKKLLRYFDRQVFDILDHGNGNEKGLDLASASKVLFDSGRSVVVGDDRLFSDVPQMNEDAIRMLTSEEPHQPLSQVSPTQAGVIQTTTRGVDKGRGQEGRKRKRNNSNDEKARNVQHHLVKALEWNGKMVSS</sequence>
<dbReference type="PANTHER" id="PTHR47211:SF6">
    <property type="entry name" value="MYB_SANT-LIKE DNA-BINDING DOMAIN-CONTAINING PROTEIN"/>
    <property type="match status" value="1"/>
</dbReference>
<proteinExistence type="predicted"/>
<dbReference type="Proteomes" id="UP000824120">
    <property type="component" value="Chromosome 1"/>
</dbReference>
<dbReference type="OrthoDB" id="1865198at2759"/>
<evidence type="ECO:0000256" key="1">
    <source>
        <dbReference type="SAM" id="MobiDB-lite"/>
    </source>
</evidence>
<name>A0A9J6B856_SOLCO</name>
<keyword evidence="3" id="KW-1185">Reference proteome</keyword>
<evidence type="ECO:0000313" key="2">
    <source>
        <dbReference type="EMBL" id="KAG5632779.1"/>
    </source>
</evidence>
<accession>A0A9J6B856</accession>
<organism evidence="2 3">
    <name type="scientific">Solanum commersonii</name>
    <name type="common">Commerson's wild potato</name>
    <name type="synonym">Commerson's nightshade</name>
    <dbReference type="NCBI Taxonomy" id="4109"/>
    <lineage>
        <taxon>Eukaryota</taxon>
        <taxon>Viridiplantae</taxon>
        <taxon>Streptophyta</taxon>
        <taxon>Embryophyta</taxon>
        <taxon>Tracheophyta</taxon>
        <taxon>Spermatophyta</taxon>
        <taxon>Magnoliopsida</taxon>
        <taxon>eudicotyledons</taxon>
        <taxon>Gunneridae</taxon>
        <taxon>Pentapetalae</taxon>
        <taxon>asterids</taxon>
        <taxon>lamiids</taxon>
        <taxon>Solanales</taxon>
        <taxon>Solanaceae</taxon>
        <taxon>Solanoideae</taxon>
        <taxon>Solaneae</taxon>
        <taxon>Solanum</taxon>
    </lineage>
</organism>
<dbReference type="AlphaFoldDB" id="A0A9J6B856"/>
<dbReference type="EMBL" id="JACXVP010000001">
    <property type="protein sequence ID" value="KAG5632779.1"/>
    <property type="molecule type" value="Genomic_DNA"/>
</dbReference>
<feature type="region of interest" description="Disordered" evidence="1">
    <location>
        <begin position="136"/>
        <end position="183"/>
    </location>
</feature>
<dbReference type="Gene3D" id="1.10.10.60">
    <property type="entry name" value="Homeodomain-like"/>
    <property type="match status" value="1"/>
</dbReference>